<sequence>MQENQRASQSQAQAQSQPQQPIYLQAPQGIALEDLIDSRPTAPERYDDNQSRYFAFKRQAKDHLELRRATVRTDADKCRTVGSLSISDASQWYLSLCEQEPEALLDINVFWTRADAHFMDPFRRQTVREQLMRLKQGNRAAWKYDTEFNTLSAQLPDWSDGPLCAHYCEGLRQNLKVVLASRRR</sequence>
<feature type="region of interest" description="Disordered" evidence="1">
    <location>
        <begin position="1"/>
        <end position="23"/>
    </location>
</feature>
<dbReference type="VEuPathDB" id="FungiDB:SeMB42_g07128"/>
<evidence type="ECO:0000259" key="2">
    <source>
        <dbReference type="Pfam" id="PF03732"/>
    </source>
</evidence>
<dbReference type="InterPro" id="IPR005162">
    <property type="entry name" value="Retrotrans_gag_dom"/>
</dbReference>
<accession>A0A507CIW4</accession>
<reference evidence="3 4" key="1">
    <citation type="journal article" date="2019" name="Sci. Rep.">
        <title>Comparative genomics of chytrid fungi reveal insights into the obligate biotrophic and pathogenic lifestyle of Synchytrium endobioticum.</title>
        <authorList>
            <person name="van de Vossenberg B.T.L.H."/>
            <person name="Warris S."/>
            <person name="Nguyen H.D.T."/>
            <person name="van Gent-Pelzer M.P.E."/>
            <person name="Joly D.L."/>
            <person name="van de Geest H.C."/>
            <person name="Bonants P.J.M."/>
            <person name="Smith D.S."/>
            <person name="Levesque C.A."/>
            <person name="van der Lee T.A.J."/>
        </authorList>
    </citation>
    <scope>NUCLEOTIDE SEQUENCE [LARGE SCALE GENOMIC DNA]</scope>
    <source>
        <strain evidence="3 4">LEV6574</strain>
    </source>
</reference>
<organism evidence="3 4">
    <name type="scientific">Synchytrium endobioticum</name>
    <dbReference type="NCBI Taxonomy" id="286115"/>
    <lineage>
        <taxon>Eukaryota</taxon>
        <taxon>Fungi</taxon>
        <taxon>Fungi incertae sedis</taxon>
        <taxon>Chytridiomycota</taxon>
        <taxon>Chytridiomycota incertae sedis</taxon>
        <taxon>Chytridiomycetes</taxon>
        <taxon>Synchytriales</taxon>
        <taxon>Synchytriaceae</taxon>
        <taxon>Synchytrium</taxon>
    </lineage>
</organism>
<dbReference type="AlphaFoldDB" id="A0A507CIW4"/>
<dbReference type="EMBL" id="QEAM01000458">
    <property type="protein sequence ID" value="TPX39642.1"/>
    <property type="molecule type" value="Genomic_DNA"/>
</dbReference>
<evidence type="ECO:0000313" key="4">
    <source>
        <dbReference type="Proteomes" id="UP000320475"/>
    </source>
</evidence>
<comment type="caution">
    <text evidence="3">The sequence shown here is derived from an EMBL/GenBank/DDBJ whole genome shotgun (WGS) entry which is preliminary data.</text>
</comment>
<dbReference type="Proteomes" id="UP000320475">
    <property type="component" value="Unassembled WGS sequence"/>
</dbReference>
<evidence type="ECO:0000256" key="1">
    <source>
        <dbReference type="SAM" id="MobiDB-lite"/>
    </source>
</evidence>
<feature type="domain" description="Retrotransposon gag" evidence="2">
    <location>
        <begin position="87"/>
        <end position="173"/>
    </location>
</feature>
<evidence type="ECO:0000313" key="3">
    <source>
        <dbReference type="EMBL" id="TPX39642.1"/>
    </source>
</evidence>
<protein>
    <recommendedName>
        <fullName evidence="2">Retrotransposon gag domain-containing protein</fullName>
    </recommendedName>
</protein>
<gene>
    <name evidence="3" type="ORF">SeLEV6574_g07074</name>
</gene>
<proteinExistence type="predicted"/>
<dbReference type="OrthoDB" id="5151719at2759"/>
<dbReference type="Pfam" id="PF03732">
    <property type="entry name" value="Retrotrans_gag"/>
    <property type="match status" value="1"/>
</dbReference>
<feature type="compositionally biased region" description="Low complexity" evidence="1">
    <location>
        <begin position="7"/>
        <end position="21"/>
    </location>
</feature>
<name>A0A507CIW4_9FUNG</name>